<evidence type="ECO:0000256" key="2">
    <source>
        <dbReference type="PROSITE-ProRule" id="PRU00169"/>
    </source>
</evidence>
<keyword evidence="2" id="KW-0597">Phosphoprotein</keyword>
<accession>A0ABT3SPV2</accession>
<feature type="modified residue" description="4-aspartylphosphate" evidence="2">
    <location>
        <position position="49"/>
    </location>
</feature>
<dbReference type="InterPro" id="IPR001789">
    <property type="entry name" value="Sig_transdc_resp-reg_receiver"/>
</dbReference>
<dbReference type="EMBL" id="SHNP01000001">
    <property type="protein sequence ID" value="MCX2972010.1"/>
    <property type="molecule type" value="Genomic_DNA"/>
</dbReference>
<evidence type="ECO:0000256" key="1">
    <source>
        <dbReference type="ARBA" id="ARBA00023012"/>
    </source>
</evidence>
<feature type="domain" description="HTH LytTR-type" evidence="4">
    <location>
        <begin position="160"/>
        <end position="264"/>
    </location>
</feature>
<dbReference type="Gene3D" id="3.40.50.2300">
    <property type="match status" value="1"/>
</dbReference>
<dbReference type="PROSITE" id="PS50110">
    <property type="entry name" value="RESPONSE_REGULATORY"/>
    <property type="match status" value="1"/>
</dbReference>
<gene>
    <name evidence="5" type="ORF">EYC87_00235</name>
</gene>
<evidence type="ECO:0000313" key="6">
    <source>
        <dbReference type="Proteomes" id="UP001143307"/>
    </source>
</evidence>
<dbReference type="PANTHER" id="PTHR37299">
    <property type="entry name" value="TRANSCRIPTIONAL REGULATOR-RELATED"/>
    <property type="match status" value="1"/>
</dbReference>
<name>A0ABT3SPV2_9GAMM</name>
<dbReference type="SUPFAM" id="SSF52172">
    <property type="entry name" value="CheY-like"/>
    <property type="match status" value="1"/>
</dbReference>
<dbReference type="Proteomes" id="UP001143307">
    <property type="component" value="Unassembled WGS sequence"/>
</dbReference>
<proteinExistence type="predicted"/>
<evidence type="ECO:0000313" key="5">
    <source>
        <dbReference type="EMBL" id="MCX2972010.1"/>
    </source>
</evidence>
<protein>
    <submittedName>
        <fullName evidence="5">Response regulator transcription factor</fullName>
    </submittedName>
</protein>
<dbReference type="Pfam" id="PF00072">
    <property type="entry name" value="Response_reg"/>
    <property type="match status" value="1"/>
</dbReference>
<dbReference type="InterPro" id="IPR007492">
    <property type="entry name" value="LytTR_DNA-bd_dom"/>
</dbReference>
<dbReference type="Gene3D" id="2.40.50.1020">
    <property type="entry name" value="LytTr DNA-binding domain"/>
    <property type="match status" value="1"/>
</dbReference>
<sequence>MVDDEPLARRLMRSMLSELDNVELVAECRNGREAIAAVQGLAPDLLLLDIKMPGMTGFDVVRELQADIMPMVIFCTAYQRYALDAFDLHAVDYLLKPVDEVRLERAVARAWQRAEPDEETQNKSPLIGAIDEIAHKVASRGASHRVPQVPHESINDGGKLAIKDHDGTILVGIDDIEWIDAAGDYMCIHVGSETHIMRSTLKSLMSRFDPEKFKRIHRSTIVNLDRIVKATPLQKGEYMLDLDCGEKLKVSRNYRQEVKLFLDAN</sequence>
<dbReference type="Pfam" id="PF04397">
    <property type="entry name" value="LytTR"/>
    <property type="match status" value="1"/>
</dbReference>
<dbReference type="InterPro" id="IPR046947">
    <property type="entry name" value="LytR-like"/>
</dbReference>
<dbReference type="SMART" id="SM00448">
    <property type="entry name" value="REC"/>
    <property type="match status" value="1"/>
</dbReference>
<organism evidence="5 6">
    <name type="scientific">Candidatus Seongchinamella marina</name>
    <dbReference type="NCBI Taxonomy" id="2518990"/>
    <lineage>
        <taxon>Bacteria</taxon>
        <taxon>Pseudomonadati</taxon>
        <taxon>Pseudomonadota</taxon>
        <taxon>Gammaproteobacteria</taxon>
        <taxon>Cellvibrionales</taxon>
        <taxon>Halieaceae</taxon>
        <taxon>Seongchinamella</taxon>
    </lineage>
</organism>
<evidence type="ECO:0000259" key="4">
    <source>
        <dbReference type="PROSITE" id="PS50930"/>
    </source>
</evidence>
<feature type="domain" description="Response regulatory" evidence="3">
    <location>
        <begin position="1"/>
        <end position="111"/>
    </location>
</feature>
<reference evidence="5" key="1">
    <citation type="submission" date="2019-02" db="EMBL/GenBank/DDBJ databases">
        <authorList>
            <person name="Li S.-H."/>
        </authorList>
    </citation>
    <scope>NUCLEOTIDE SEQUENCE</scope>
    <source>
        <strain evidence="5">IMCC8485</strain>
    </source>
</reference>
<dbReference type="PROSITE" id="PS50930">
    <property type="entry name" value="HTH_LYTTR"/>
    <property type="match status" value="1"/>
</dbReference>
<keyword evidence="1" id="KW-0902">Two-component regulatory system</keyword>
<dbReference type="InterPro" id="IPR011006">
    <property type="entry name" value="CheY-like_superfamily"/>
</dbReference>
<keyword evidence="6" id="KW-1185">Reference proteome</keyword>
<evidence type="ECO:0000259" key="3">
    <source>
        <dbReference type="PROSITE" id="PS50110"/>
    </source>
</evidence>
<dbReference type="PANTHER" id="PTHR37299:SF1">
    <property type="entry name" value="STAGE 0 SPORULATION PROTEIN A HOMOLOG"/>
    <property type="match status" value="1"/>
</dbReference>
<comment type="caution">
    <text evidence="5">The sequence shown here is derived from an EMBL/GenBank/DDBJ whole genome shotgun (WGS) entry which is preliminary data.</text>
</comment>
<dbReference type="SMART" id="SM00850">
    <property type="entry name" value="LytTR"/>
    <property type="match status" value="1"/>
</dbReference>